<dbReference type="GO" id="GO:0033712">
    <property type="term" value="F:1,5-anhydro-D-fructose reductase (1,5-anhydro-D-mannitol-forming) activity"/>
    <property type="evidence" value="ECO:0007669"/>
    <property type="project" value="UniProtKB-EC"/>
</dbReference>
<dbReference type="AlphaFoldDB" id="A0A2X4WWM4"/>
<keyword evidence="3" id="KW-0560">Oxidoreductase</keyword>
<dbReference type="EC" id="1.1.1.292" evidence="3"/>
<dbReference type="InterPro" id="IPR051450">
    <property type="entry name" value="Gfo/Idh/MocA_Oxidoreductases"/>
</dbReference>
<dbReference type="Pfam" id="PF01408">
    <property type="entry name" value="GFO_IDH_MocA"/>
    <property type="match status" value="1"/>
</dbReference>
<reference evidence="3 4" key="1">
    <citation type="submission" date="2018-06" db="EMBL/GenBank/DDBJ databases">
        <authorList>
            <consortium name="Pathogen Informatics"/>
            <person name="Doyle S."/>
        </authorList>
    </citation>
    <scope>NUCLEOTIDE SEQUENCE [LARGE SCALE GENOMIC DNA]</scope>
    <source>
        <strain evidence="3 4">NCTC4824</strain>
    </source>
</reference>
<dbReference type="PANTHER" id="PTHR43377">
    <property type="entry name" value="BILIVERDIN REDUCTASE A"/>
    <property type="match status" value="1"/>
</dbReference>
<dbReference type="InterPro" id="IPR055170">
    <property type="entry name" value="GFO_IDH_MocA-like_dom"/>
</dbReference>
<proteinExistence type="predicted"/>
<dbReference type="EMBL" id="LS483476">
    <property type="protein sequence ID" value="SQI62090.1"/>
    <property type="molecule type" value="Genomic_DNA"/>
</dbReference>
<dbReference type="SUPFAM" id="SSF51735">
    <property type="entry name" value="NAD(P)-binding Rossmann-fold domains"/>
    <property type="match status" value="1"/>
</dbReference>
<dbReference type="Pfam" id="PF22725">
    <property type="entry name" value="GFO_IDH_MocA_C3"/>
    <property type="match status" value="1"/>
</dbReference>
<protein>
    <submittedName>
        <fullName evidence="3">NADH-dependent dyhydrogenase</fullName>
        <ecNumber evidence="3">1.1.1.292</ecNumber>
    </submittedName>
</protein>
<dbReference type="SUPFAM" id="SSF55347">
    <property type="entry name" value="Glyceraldehyde-3-phosphate dehydrogenase-like, C-terminal domain"/>
    <property type="match status" value="1"/>
</dbReference>
<feature type="domain" description="Gfo/Idh/MocA-like oxidoreductase N-terminal" evidence="1">
    <location>
        <begin position="23"/>
        <end position="119"/>
    </location>
</feature>
<dbReference type="Gene3D" id="3.30.360.10">
    <property type="entry name" value="Dihydrodipicolinate Reductase, domain 2"/>
    <property type="match status" value="1"/>
</dbReference>
<dbReference type="Gene3D" id="3.40.50.720">
    <property type="entry name" value="NAD(P)-binding Rossmann-like Domain"/>
    <property type="match status" value="1"/>
</dbReference>
<dbReference type="GO" id="GO:0000166">
    <property type="term" value="F:nucleotide binding"/>
    <property type="evidence" value="ECO:0007669"/>
    <property type="project" value="InterPro"/>
</dbReference>
<evidence type="ECO:0000313" key="4">
    <source>
        <dbReference type="Proteomes" id="UP000249134"/>
    </source>
</evidence>
<organism evidence="3 4">
    <name type="scientific">Lederbergia lenta</name>
    <name type="common">Bacillus lentus</name>
    <dbReference type="NCBI Taxonomy" id="1467"/>
    <lineage>
        <taxon>Bacteria</taxon>
        <taxon>Bacillati</taxon>
        <taxon>Bacillota</taxon>
        <taxon>Bacilli</taxon>
        <taxon>Bacillales</taxon>
        <taxon>Bacillaceae</taxon>
        <taxon>Lederbergia</taxon>
    </lineage>
</organism>
<dbReference type="InterPro" id="IPR036291">
    <property type="entry name" value="NAD(P)-bd_dom_sf"/>
</dbReference>
<evidence type="ECO:0000259" key="1">
    <source>
        <dbReference type="Pfam" id="PF01408"/>
    </source>
</evidence>
<feature type="domain" description="GFO/IDH/MocA-like oxidoreductase" evidence="2">
    <location>
        <begin position="130"/>
        <end position="255"/>
    </location>
</feature>
<dbReference type="STRING" id="1348624.GCA_001591545_02195"/>
<dbReference type="RefSeq" id="WP_066141428.1">
    <property type="nucleotide sequence ID" value="NZ_CBCSGM010000003.1"/>
</dbReference>
<dbReference type="Proteomes" id="UP000249134">
    <property type="component" value="Chromosome 1"/>
</dbReference>
<gene>
    <name evidence="3" type="primary">afr_9</name>
    <name evidence="3" type="ORF">NCTC4824_03587</name>
</gene>
<dbReference type="InterPro" id="IPR000683">
    <property type="entry name" value="Gfo/Idh/MocA-like_OxRdtase_N"/>
</dbReference>
<evidence type="ECO:0000259" key="2">
    <source>
        <dbReference type="Pfam" id="PF22725"/>
    </source>
</evidence>
<dbReference type="PANTHER" id="PTHR43377:SF1">
    <property type="entry name" value="BILIVERDIN REDUCTASE A"/>
    <property type="match status" value="1"/>
</dbReference>
<sequence length="328" mass="36103">MIKVALLSRWHVHADDYARGAKENEQISIELVWDEDAERGKQWADELGVPFEQELETVLANPEIDAVIVTTPTNMHKEVMVAAANHGKHIFTEKVLAFSTEDCEAIYQAVEEQGVQLMVSLPKLTDSPFVYAEKALQAGKLGKLTTVRCRFAHNGAVAPEGQATGWLPERFYNLEQTGGGALMDLGAHPIYLTNRLAGKATAVQARLQETNNLGVDDNAVVLVEYESGALGIIETSFVSHGSPFQLELYGTEGSLMIEEGRIRLNSRHGEEEVSAETITSLPMPMEQWVQVIQNETTPSITKEDVLRLTVINEAAAKSHQENARVQIG</sequence>
<accession>A0A2X4WWM4</accession>
<evidence type="ECO:0000313" key="3">
    <source>
        <dbReference type="EMBL" id="SQI62090.1"/>
    </source>
</evidence>
<keyword evidence="4" id="KW-1185">Reference proteome</keyword>
<name>A0A2X4WWM4_LEDLE</name>
<dbReference type="KEGG" id="blen:NCTC4824_03587"/>